<dbReference type="PANTHER" id="PTHR11472:SF34">
    <property type="entry name" value="REGULATOR OF TELOMERE ELONGATION HELICASE 1"/>
    <property type="match status" value="1"/>
</dbReference>
<dbReference type="GO" id="GO:0043139">
    <property type="term" value="F:5'-3' DNA helicase activity"/>
    <property type="evidence" value="ECO:0007669"/>
    <property type="project" value="UniProtKB-EC"/>
</dbReference>
<dbReference type="SMART" id="SM00491">
    <property type="entry name" value="HELICc2"/>
    <property type="match status" value="1"/>
</dbReference>
<evidence type="ECO:0000259" key="8">
    <source>
        <dbReference type="PROSITE" id="PS51193"/>
    </source>
</evidence>
<dbReference type="Gene3D" id="3.40.50.300">
    <property type="entry name" value="P-loop containing nucleotide triphosphate hydrolases"/>
    <property type="match status" value="2"/>
</dbReference>
<dbReference type="InterPro" id="IPR014013">
    <property type="entry name" value="Helic_SF1/SF2_ATP-bd_DinG/Rad3"/>
</dbReference>
<dbReference type="SUPFAM" id="SSF52540">
    <property type="entry name" value="P-loop containing nucleoside triphosphate hydrolases"/>
    <property type="match status" value="2"/>
</dbReference>
<gene>
    <name evidence="9" type="ORF">ABW22_13355</name>
</gene>
<feature type="domain" description="Helicase ATP-binding" evidence="8">
    <location>
        <begin position="13"/>
        <end position="289"/>
    </location>
</feature>
<evidence type="ECO:0000313" key="10">
    <source>
        <dbReference type="Proteomes" id="UP000064243"/>
    </source>
</evidence>
<evidence type="ECO:0000256" key="2">
    <source>
        <dbReference type="ARBA" id="ARBA00022741"/>
    </source>
</evidence>
<dbReference type="STRING" id="1123392.GCA_000376425_02939"/>
<keyword evidence="4" id="KW-0067">ATP-binding</keyword>
<dbReference type="InterPro" id="IPR045028">
    <property type="entry name" value="DinG/Rad3-like"/>
</dbReference>
<proteinExistence type="inferred from homology"/>
<dbReference type="PROSITE" id="PS51193">
    <property type="entry name" value="HELICASE_ATP_BIND_2"/>
    <property type="match status" value="1"/>
</dbReference>
<dbReference type="InterPro" id="IPR014001">
    <property type="entry name" value="Helicase_ATP-bd"/>
</dbReference>
<protein>
    <recommendedName>
        <fullName evidence="6">DNA 5'-3' helicase</fullName>
        <ecNumber evidence="6">5.6.2.3</ecNumber>
    </recommendedName>
</protein>
<evidence type="ECO:0000256" key="5">
    <source>
        <dbReference type="ARBA" id="ARBA00038058"/>
    </source>
</evidence>
<dbReference type="SMART" id="SM00487">
    <property type="entry name" value="DEXDc"/>
    <property type="match status" value="1"/>
</dbReference>
<keyword evidence="3" id="KW-0378">Hydrolase</keyword>
<dbReference type="AlphaFoldDB" id="A0A106BKW6"/>
<comment type="cofactor">
    <cofactor evidence="1">
        <name>[4Fe-4S] cluster</name>
        <dbReference type="ChEBI" id="CHEBI:49883"/>
    </cofactor>
</comment>
<organism evidence="9 10">
    <name type="scientific">Thiobacillus denitrificans</name>
    <dbReference type="NCBI Taxonomy" id="36861"/>
    <lineage>
        <taxon>Bacteria</taxon>
        <taxon>Pseudomonadati</taxon>
        <taxon>Pseudomonadota</taxon>
        <taxon>Betaproteobacteria</taxon>
        <taxon>Nitrosomonadales</taxon>
        <taxon>Thiobacillaceae</taxon>
        <taxon>Thiobacillus</taxon>
    </lineage>
</organism>
<dbReference type="GO" id="GO:0003676">
    <property type="term" value="F:nucleic acid binding"/>
    <property type="evidence" value="ECO:0007669"/>
    <property type="project" value="InterPro"/>
</dbReference>
<dbReference type="EMBL" id="LDUG01000036">
    <property type="protein sequence ID" value="KVW94356.1"/>
    <property type="molecule type" value="Genomic_DNA"/>
</dbReference>
<keyword evidence="10" id="KW-1185">Reference proteome</keyword>
<dbReference type="InterPro" id="IPR011545">
    <property type="entry name" value="DEAD/DEAH_box_helicase_dom"/>
</dbReference>
<comment type="similarity">
    <text evidence="5">Belongs to the helicase family. DinG subfamily.</text>
</comment>
<evidence type="ECO:0000256" key="3">
    <source>
        <dbReference type="ARBA" id="ARBA00022801"/>
    </source>
</evidence>
<evidence type="ECO:0000256" key="7">
    <source>
        <dbReference type="ARBA" id="ARBA00048954"/>
    </source>
</evidence>
<keyword evidence="9" id="KW-0347">Helicase</keyword>
<dbReference type="Proteomes" id="UP000064243">
    <property type="component" value="Unassembled WGS sequence"/>
</dbReference>
<comment type="catalytic activity">
    <reaction evidence="7">
        <text>ATP + H2O = ADP + phosphate + H(+)</text>
        <dbReference type="Rhea" id="RHEA:13065"/>
        <dbReference type="ChEBI" id="CHEBI:15377"/>
        <dbReference type="ChEBI" id="CHEBI:15378"/>
        <dbReference type="ChEBI" id="CHEBI:30616"/>
        <dbReference type="ChEBI" id="CHEBI:43474"/>
        <dbReference type="ChEBI" id="CHEBI:456216"/>
        <dbReference type="EC" id="5.6.2.3"/>
    </reaction>
</comment>
<dbReference type="eggNOG" id="COG1199">
    <property type="taxonomic scope" value="Bacteria"/>
</dbReference>
<reference evidence="9 10" key="1">
    <citation type="journal article" date="2015" name="Appl. Environ. Microbiol.">
        <title>Aerobic and Anaerobic Thiosulfate Oxidation by a Cold-Adapted, Subglacial Chemoautotroph.</title>
        <authorList>
            <person name="Harrold Z.R."/>
            <person name="Skidmore M.L."/>
            <person name="Hamilton T.L."/>
            <person name="Desch L."/>
            <person name="Amada K."/>
            <person name="van Gelder W."/>
            <person name="Glover K."/>
            <person name="Roden E.E."/>
            <person name="Boyd E.S."/>
        </authorList>
    </citation>
    <scope>NUCLEOTIDE SEQUENCE [LARGE SCALE GENOMIC DNA]</scope>
    <source>
        <strain evidence="9 10">RG</strain>
    </source>
</reference>
<accession>A0A106BKW6</accession>
<dbReference type="InterPro" id="IPR027417">
    <property type="entry name" value="P-loop_NTPase"/>
</dbReference>
<dbReference type="GO" id="GO:0005524">
    <property type="term" value="F:ATP binding"/>
    <property type="evidence" value="ECO:0007669"/>
    <property type="project" value="UniProtKB-KW"/>
</dbReference>
<name>A0A106BKW6_THIDE</name>
<dbReference type="Pfam" id="PF00270">
    <property type="entry name" value="DEAD"/>
    <property type="match status" value="1"/>
</dbReference>
<sequence>MFDLKSLFSPEGACATVLPGWRSRPQQLAMAEAVERAIADNSVLLAEAGTGTGKTLAYLIPALLSGGKVVISTGTKALQDQLFHRDLPAARRALKSPVKVALLKGRANYVCHHHLQRNLADGRFAHRDDAAWLQKIARFAETSSSGDRAEAEGIPEDATAWQYAISSRDTCLGSECSHFKDCFVMAARKAALDAEVVVVNHHLFFADLWLKDEGVAELLPACNTVVLDEAHQLAETAAQFFGETLSTAQLLDLAGDTKRLAAVKAGDFPALRRAAEDLAKVTRDLRLAFPQNPVKSTIAELARYDKWPDALKALSSALDETAKLLETQAERDADLKNCFERAQAVQATLASWQRADDPDNPRVHWLETTLSSLLLHATPLSVGAMFGAKLTERAQAWILTSATLAVGGDFTHLKTRLGIETAETLCVDSPFDYPRQGVLYVPQGLPAPNTPDFTDAVVNAALPVLEVSRGRAFILFTSLRALEKARGLLFDAFKARGWDYPLLVQGDAPKNELLARFQKAGNAVLLGSQSFWEGVDMPGDALSVVIIDKLPFQPPDDPVVAARIAQAEKNGGKPFMDYQLPHAAISLKQGAGRLIRTETDRGVLMICDTRLADKPYGRLLLNALPAMTRTRKLEVVERFFASPLASPVIEGEAAQPVPHVL</sequence>
<dbReference type="PANTHER" id="PTHR11472">
    <property type="entry name" value="DNA REPAIR DEAD HELICASE RAD3/XP-D SUBFAMILY MEMBER"/>
    <property type="match status" value="1"/>
</dbReference>
<dbReference type="EC" id="5.6.2.3" evidence="6"/>
<evidence type="ECO:0000313" key="9">
    <source>
        <dbReference type="EMBL" id="KVW94356.1"/>
    </source>
</evidence>
<dbReference type="RefSeq" id="WP_059757579.1">
    <property type="nucleotide sequence ID" value="NZ_LDUG01000036.1"/>
</dbReference>
<dbReference type="OrthoDB" id="9805194at2"/>
<dbReference type="PATRIC" id="fig|36861.3.peg.2460"/>
<dbReference type="InterPro" id="IPR006555">
    <property type="entry name" value="ATP-dep_Helicase_C"/>
</dbReference>
<keyword evidence="2" id="KW-0547">Nucleotide-binding</keyword>
<dbReference type="GO" id="GO:0016818">
    <property type="term" value="F:hydrolase activity, acting on acid anhydrides, in phosphorus-containing anhydrides"/>
    <property type="evidence" value="ECO:0007669"/>
    <property type="project" value="InterPro"/>
</dbReference>
<dbReference type="GO" id="GO:0006281">
    <property type="term" value="P:DNA repair"/>
    <property type="evidence" value="ECO:0007669"/>
    <property type="project" value="TreeGrafter"/>
</dbReference>
<evidence type="ECO:0000256" key="4">
    <source>
        <dbReference type="ARBA" id="ARBA00022840"/>
    </source>
</evidence>
<comment type="caution">
    <text evidence="9">The sequence shown here is derived from an EMBL/GenBank/DDBJ whole genome shotgun (WGS) entry which is preliminary data.</text>
</comment>
<evidence type="ECO:0000256" key="1">
    <source>
        <dbReference type="ARBA" id="ARBA00001966"/>
    </source>
</evidence>
<evidence type="ECO:0000256" key="6">
    <source>
        <dbReference type="ARBA" id="ARBA00044969"/>
    </source>
</evidence>
<dbReference type="Pfam" id="PF13307">
    <property type="entry name" value="Helicase_C_2"/>
    <property type="match status" value="1"/>
</dbReference>